<evidence type="ECO:0000313" key="11">
    <source>
        <dbReference type="EMBL" id="ROQ19473.1"/>
    </source>
</evidence>
<dbReference type="InterPro" id="IPR012341">
    <property type="entry name" value="6hp_glycosidase-like_sf"/>
</dbReference>
<keyword evidence="3 6" id="KW-0119">Carbohydrate metabolism</keyword>
<reference evidence="11 12" key="1">
    <citation type="submission" date="2018-11" db="EMBL/GenBank/DDBJ databases">
        <title>Genomic Encyclopedia of Type Strains, Phase IV (KMG-IV): sequencing the most valuable type-strain genomes for metagenomic binning, comparative biology and taxonomic classification.</title>
        <authorList>
            <person name="Goeker M."/>
        </authorList>
    </citation>
    <scope>NUCLEOTIDE SEQUENCE [LARGE SCALE GENOMIC DNA]</scope>
    <source>
        <strain evidence="11 12">DSM 16974</strain>
    </source>
</reference>
<feature type="domain" description="Glycoside hydrolase family 9" evidence="9">
    <location>
        <begin position="128"/>
        <end position="574"/>
    </location>
</feature>
<dbReference type="InterPro" id="IPR013783">
    <property type="entry name" value="Ig-like_fold"/>
</dbReference>
<proteinExistence type="inferred from homology"/>
<evidence type="ECO:0000256" key="5">
    <source>
        <dbReference type="ARBA" id="ARBA00023326"/>
    </source>
</evidence>
<accession>A0A3N1NTI8</accession>
<comment type="caution">
    <text evidence="11">The sequence shown here is derived from an EMBL/GenBank/DDBJ whole genome shotgun (WGS) entry which is preliminary data.</text>
</comment>
<dbReference type="SUPFAM" id="SSF81296">
    <property type="entry name" value="E set domains"/>
    <property type="match status" value="1"/>
</dbReference>
<name>A0A3N1NTI8_9GAMM</name>
<evidence type="ECO:0000256" key="8">
    <source>
        <dbReference type="RuleBase" id="RU361166"/>
    </source>
</evidence>
<dbReference type="PROSITE" id="PS00698">
    <property type="entry name" value="GH9_3"/>
    <property type="match status" value="1"/>
</dbReference>
<dbReference type="RefSeq" id="WP_123636827.1">
    <property type="nucleotide sequence ID" value="NZ_RJUK01000001.1"/>
</dbReference>
<keyword evidence="4 6" id="KW-0326">Glycosidase</keyword>
<keyword evidence="12" id="KW-1185">Reference proteome</keyword>
<evidence type="ECO:0000313" key="12">
    <source>
        <dbReference type="Proteomes" id="UP000273643"/>
    </source>
</evidence>
<dbReference type="Pfam" id="PF00759">
    <property type="entry name" value="Glyco_hydro_9"/>
    <property type="match status" value="1"/>
</dbReference>
<feature type="domain" description="Cellulase Ig-like" evidence="10">
    <location>
        <begin position="36"/>
        <end position="115"/>
    </location>
</feature>
<dbReference type="InterPro" id="IPR018221">
    <property type="entry name" value="Glyco_hydro_9_His_AS"/>
</dbReference>
<evidence type="ECO:0000256" key="6">
    <source>
        <dbReference type="PROSITE-ProRule" id="PRU10059"/>
    </source>
</evidence>
<dbReference type="GO" id="GO:0030245">
    <property type="term" value="P:cellulose catabolic process"/>
    <property type="evidence" value="ECO:0007669"/>
    <property type="project" value="UniProtKB-KW"/>
</dbReference>
<keyword evidence="8" id="KW-0136">Cellulose degradation</keyword>
<dbReference type="AlphaFoldDB" id="A0A3N1NTI8"/>
<dbReference type="InterPro" id="IPR033126">
    <property type="entry name" value="Glyco_hydro_9_Asp/Glu_AS"/>
</dbReference>
<feature type="active site" evidence="7">
    <location>
        <position position="562"/>
    </location>
</feature>
<evidence type="ECO:0000256" key="3">
    <source>
        <dbReference type="ARBA" id="ARBA00023277"/>
    </source>
</evidence>
<gene>
    <name evidence="11" type="ORF">EDC38_0055</name>
</gene>
<comment type="catalytic activity">
    <reaction evidence="8">
        <text>Endohydrolysis of (1-&gt;4)-beta-D-glucosidic linkages in cellulose, lichenin and cereal beta-D-glucans.</text>
        <dbReference type="EC" id="3.2.1.4"/>
    </reaction>
</comment>
<evidence type="ECO:0000256" key="7">
    <source>
        <dbReference type="PROSITE-ProRule" id="PRU10060"/>
    </source>
</evidence>
<dbReference type="InterPro" id="IPR014756">
    <property type="entry name" value="Ig_E-set"/>
</dbReference>
<feature type="chain" id="PRO_5017851886" description="Endoglucanase" evidence="8">
    <location>
        <begin position="29"/>
        <end position="585"/>
    </location>
</feature>
<dbReference type="InterPro" id="IPR004197">
    <property type="entry name" value="Cellulase_Ig-like"/>
</dbReference>
<dbReference type="PANTHER" id="PTHR22298">
    <property type="entry name" value="ENDO-1,4-BETA-GLUCANASE"/>
    <property type="match status" value="1"/>
</dbReference>
<dbReference type="Pfam" id="PF02927">
    <property type="entry name" value="CelD_N"/>
    <property type="match status" value="1"/>
</dbReference>
<evidence type="ECO:0000259" key="9">
    <source>
        <dbReference type="Pfam" id="PF00759"/>
    </source>
</evidence>
<dbReference type="Gene3D" id="1.50.10.10">
    <property type="match status" value="1"/>
</dbReference>
<protein>
    <recommendedName>
        <fullName evidence="8">Endoglucanase</fullName>
        <ecNumber evidence="8">3.2.1.4</ecNumber>
    </recommendedName>
</protein>
<evidence type="ECO:0000256" key="4">
    <source>
        <dbReference type="ARBA" id="ARBA00023295"/>
    </source>
</evidence>
<sequence>MSHTVYRMLALSALVSTLIACQSDPAQTDTPTEPDASSAIQVNQLGFYPRAAKVATVPAGAAADFALVNTANGQVVYQSELGEAKVWPVSGETVQLADFSDVEAPGRYVVRVEGLADSAPLEIRDAVYGELNDAVIKAYYFNRASTELLAEHAGDYARPMGHPDDSVAIHSSAASEARPEGTELSSPKGWYDAGDYNKYIVNSGISTYTLLAAYEHFPAFYRDRDLNIPESGNAVPDLLDESMWNLSWMLTMQDPHDGGVYHKLTTLNFSGAVMPHEATEPRYMVQKGTAAALNFAATMVVASRVYADYEAEYPGFSEQALSAAKAAWDWAKANPDVIYRNPEDVRTGEYGDDEFSDEFVWAAVELALTTGDQRYWDEVELAEAAIEVPNWADAVGQPWMSMAHHLEQVPEALQAQVKDKVAGLAQHLRDEWRASASGVPMRAQDFVWGSNGVAMNMAMMMLTAHQLSDNPENLQVAQSLMDYVLGRNPTGYSYVTGFGTRTPLHIHHRPSEADTVVAPVPGFLAGGPHSGQQDAGDCPVAYPSDKPAKSYLDHWCSYASNEITINWNAPLVYVSGALEVLSERQ</sequence>
<dbReference type="Proteomes" id="UP000273643">
    <property type="component" value="Unassembled WGS sequence"/>
</dbReference>
<dbReference type="EC" id="3.2.1.4" evidence="8"/>
<dbReference type="InterPro" id="IPR001701">
    <property type="entry name" value="Glyco_hydro_9"/>
</dbReference>
<keyword evidence="8" id="KW-0732">Signal</keyword>
<dbReference type="PROSITE" id="PS00592">
    <property type="entry name" value="GH9_2"/>
    <property type="match status" value="1"/>
</dbReference>
<evidence type="ECO:0000256" key="1">
    <source>
        <dbReference type="ARBA" id="ARBA00007072"/>
    </source>
</evidence>
<comment type="similarity">
    <text evidence="1 6 8">Belongs to the glycosyl hydrolase 9 (cellulase E) family.</text>
</comment>
<dbReference type="SUPFAM" id="SSF48208">
    <property type="entry name" value="Six-hairpin glycosidases"/>
    <property type="match status" value="1"/>
</dbReference>
<dbReference type="EMBL" id="RJUK01000001">
    <property type="protein sequence ID" value="ROQ19473.1"/>
    <property type="molecule type" value="Genomic_DNA"/>
</dbReference>
<keyword evidence="2 6" id="KW-0378">Hydrolase</keyword>
<organism evidence="11 12">
    <name type="scientific">Marinimicrobium koreense</name>
    <dbReference type="NCBI Taxonomy" id="306545"/>
    <lineage>
        <taxon>Bacteria</taxon>
        <taxon>Pseudomonadati</taxon>
        <taxon>Pseudomonadota</taxon>
        <taxon>Gammaproteobacteria</taxon>
        <taxon>Cellvibrionales</taxon>
        <taxon>Cellvibrionaceae</taxon>
        <taxon>Marinimicrobium</taxon>
    </lineage>
</organism>
<dbReference type="PROSITE" id="PS51257">
    <property type="entry name" value="PROKAR_LIPOPROTEIN"/>
    <property type="match status" value="1"/>
</dbReference>
<dbReference type="Gene3D" id="2.60.40.10">
    <property type="entry name" value="Immunoglobulins"/>
    <property type="match status" value="1"/>
</dbReference>
<dbReference type="CDD" id="cd02850">
    <property type="entry name" value="E_set_Cellulase_N"/>
    <property type="match status" value="1"/>
</dbReference>
<dbReference type="GO" id="GO:0008810">
    <property type="term" value="F:cellulase activity"/>
    <property type="evidence" value="ECO:0007669"/>
    <property type="project" value="UniProtKB-EC"/>
</dbReference>
<feature type="active site" evidence="7">
    <location>
        <position position="553"/>
    </location>
</feature>
<keyword evidence="5 6" id="KW-0624">Polysaccharide degradation</keyword>
<feature type="active site" evidence="6">
    <location>
        <position position="507"/>
    </location>
</feature>
<evidence type="ECO:0000256" key="2">
    <source>
        <dbReference type="ARBA" id="ARBA00022801"/>
    </source>
</evidence>
<dbReference type="InterPro" id="IPR008928">
    <property type="entry name" value="6-hairpin_glycosidase_sf"/>
</dbReference>
<feature type="signal peptide" evidence="8">
    <location>
        <begin position="1"/>
        <end position="28"/>
    </location>
</feature>
<dbReference type="OrthoDB" id="9808897at2"/>
<evidence type="ECO:0000259" key="10">
    <source>
        <dbReference type="Pfam" id="PF02927"/>
    </source>
</evidence>